<dbReference type="OMA" id="SWEPYSP"/>
<dbReference type="RefSeq" id="XP_006694693.1">
    <property type="nucleotide sequence ID" value="XM_006694630.1"/>
</dbReference>
<evidence type="ECO:0000313" key="2">
    <source>
        <dbReference type="EMBL" id="EGS19808.1"/>
    </source>
</evidence>
<evidence type="ECO:0000256" key="1">
    <source>
        <dbReference type="SAM" id="MobiDB-lite"/>
    </source>
</evidence>
<proteinExistence type="predicted"/>
<feature type="region of interest" description="Disordered" evidence="1">
    <location>
        <begin position="1"/>
        <end position="118"/>
    </location>
</feature>
<dbReference type="KEGG" id="cthr:CTHT_0042920"/>
<feature type="compositionally biased region" description="Low complexity" evidence="1">
    <location>
        <begin position="496"/>
        <end position="505"/>
    </location>
</feature>
<gene>
    <name evidence="2" type="ORF">CTHT_0042920</name>
</gene>
<dbReference type="Proteomes" id="UP000008066">
    <property type="component" value="Unassembled WGS sequence"/>
</dbReference>
<dbReference type="HOGENOM" id="CLU_038380_1_0_1"/>
<keyword evidence="3" id="KW-1185">Reference proteome</keyword>
<feature type="compositionally biased region" description="Polar residues" evidence="1">
    <location>
        <begin position="46"/>
        <end position="60"/>
    </location>
</feature>
<protein>
    <submittedName>
        <fullName evidence="2">Uncharacterized protein</fullName>
    </submittedName>
</protein>
<organism evidence="3">
    <name type="scientific">Chaetomium thermophilum (strain DSM 1495 / CBS 144.50 / IMI 039719)</name>
    <name type="common">Thermochaetoides thermophila</name>
    <dbReference type="NCBI Taxonomy" id="759272"/>
    <lineage>
        <taxon>Eukaryota</taxon>
        <taxon>Fungi</taxon>
        <taxon>Dikarya</taxon>
        <taxon>Ascomycota</taxon>
        <taxon>Pezizomycotina</taxon>
        <taxon>Sordariomycetes</taxon>
        <taxon>Sordariomycetidae</taxon>
        <taxon>Sordariales</taxon>
        <taxon>Chaetomiaceae</taxon>
        <taxon>Thermochaetoides</taxon>
    </lineage>
</organism>
<sequence length="533" mass="56334">MAASAQDPPLPSTPTRSTRGRIRTPPAPLFGYGDYEPYSPPRRSSRIAQQQLQRAANRTPSPQPTGRKISSDNKNTEDPFLCSPKTRKPRASAIAMATPADSPQKKRQPPIDPARRVSGTITAEAAASAAVALGLAPHPDDVFSTSTTTKTATATTTTTRATAMATGAGMLITPAKTPAKPPTDQVKAKVKSVARNLFGASTSTASDDDVMPNPRRSRSQTNALDTFGISSSEPSFEIYTDSHERVPEIDESPDNPFYVSNSSIASIPPPEPPRRRSKRQQMVTIPGEGKVTIEEAVRREDGVLITFRGKKQFRKFSEMPAEDLDQGEGGLEGAISRPLTRSSLKPRLLFPVAKPTQPTPTETDSQVSREDEEAATDIEDHVLTNLKAKEKEKTAAKEPKESKNAGLGPGPATPADLVASPSQDPDTPEAPRFTPTSPPATATTTSGRVTRFSSTKGATATPATAAATAATTAGSSKKPATKKRSPFDGWRRVKGGAHASTSAAGSAGGVGAQKRPGEELPAMVNPPPKRTRA</sequence>
<dbReference type="GeneID" id="18258330"/>
<feature type="compositionally biased region" description="Low complexity" evidence="1">
    <location>
        <begin position="453"/>
        <end position="478"/>
    </location>
</feature>
<dbReference type="AlphaFoldDB" id="G0SAN6"/>
<dbReference type="EMBL" id="GL988043">
    <property type="protein sequence ID" value="EGS19808.1"/>
    <property type="molecule type" value="Genomic_DNA"/>
</dbReference>
<dbReference type="eggNOG" id="ENOG502S7GF">
    <property type="taxonomic scope" value="Eukaryota"/>
</dbReference>
<name>G0SAN6_CHATD</name>
<accession>G0SAN6</accession>
<reference evidence="2 3" key="1">
    <citation type="journal article" date="2011" name="Cell">
        <title>Insight into structure and assembly of the nuclear pore complex by utilizing the genome of a eukaryotic thermophile.</title>
        <authorList>
            <person name="Amlacher S."/>
            <person name="Sarges P."/>
            <person name="Flemming D."/>
            <person name="van Noort V."/>
            <person name="Kunze R."/>
            <person name="Devos D.P."/>
            <person name="Arumugam M."/>
            <person name="Bork P."/>
            <person name="Hurt E."/>
        </authorList>
    </citation>
    <scope>NUCLEOTIDE SEQUENCE [LARGE SCALE GENOMIC DNA]</scope>
    <source>
        <strain evidence="3">DSM 1495 / CBS 144.50 / IMI 039719</strain>
    </source>
</reference>
<feature type="compositionally biased region" description="Basic and acidic residues" evidence="1">
    <location>
        <begin position="378"/>
        <end position="403"/>
    </location>
</feature>
<evidence type="ECO:0000313" key="3">
    <source>
        <dbReference type="Proteomes" id="UP000008066"/>
    </source>
</evidence>
<feature type="region of interest" description="Disordered" evidence="1">
    <location>
        <begin position="317"/>
        <end position="533"/>
    </location>
</feature>
<feature type="compositionally biased region" description="Polar residues" evidence="1">
    <location>
        <begin position="219"/>
        <end position="234"/>
    </location>
</feature>
<feature type="region of interest" description="Disordered" evidence="1">
    <location>
        <begin position="200"/>
        <end position="287"/>
    </location>
</feature>
<feature type="compositionally biased region" description="Pro residues" evidence="1">
    <location>
        <begin position="524"/>
        <end position="533"/>
    </location>
</feature>
<dbReference type="OrthoDB" id="5398515at2759"/>